<dbReference type="InterPro" id="IPR024964">
    <property type="entry name" value="CTLH/CRA"/>
</dbReference>
<dbReference type="InterPro" id="IPR006594">
    <property type="entry name" value="LisH"/>
</dbReference>
<gene>
    <name evidence="5" type="ORF">PoMZ_11370</name>
</gene>
<dbReference type="PANTHER" id="PTHR12864">
    <property type="entry name" value="RAN BINDING PROTEIN 9-RELATED"/>
    <property type="match status" value="1"/>
</dbReference>
<evidence type="ECO:0000259" key="4">
    <source>
        <dbReference type="PROSITE" id="PS50897"/>
    </source>
</evidence>
<feature type="domain" description="CTLH" evidence="4">
    <location>
        <begin position="541"/>
        <end position="598"/>
    </location>
</feature>
<feature type="region of interest" description="Disordered" evidence="2">
    <location>
        <begin position="603"/>
        <end position="646"/>
    </location>
</feature>
<protein>
    <submittedName>
        <fullName evidence="5">Uncharacterized protein</fullName>
    </submittedName>
</protein>
<reference evidence="5 6" key="1">
    <citation type="journal article" date="2019" name="Mol. Biol. Evol.">
        <title>Blast fungal genomes show frequent chromosomal changes, gene gains and losses, and effector gene turnover.</title>
        <authorList>
            <person name="Gomez Luciano L.B."/>
            <person name="Jason Tsai I."/>
            <person name="Chuma I."/>
            <person name="Tosa Y."/>
            <person name="Chen Y.H."/>
            <person name="Li J.Y."/>
            <person name="Li M.Y."/>
            <person name="Jade Lu M.Y."/>
            <person name="Nakayashiki H."/>
            <person name="Li W.H."/>
        </authorList>
    </citation>
    <scope>NUCLEOTIDE SEQUENCE [LARGE SCALE GENOMIC DNA]</scope>
    <source>
        <strain evidence="5">MZ5-1-6</strain>
    </source>
</reference>
<dbReference type="EMBL" id="CP034208">
    <property type="protein sequence ID" value="QBZ62489.1"/>
    <property type="molecule type" value="Genomic_DNA"/>
</dbReference>
<sequence length="759" mass="82418">MSSPYNRGGSGPGQGSSPGFPADHPLHFGSPMRPGPFSAVSGLPGPRALPPLSGFSHLYPPTIPDGGSAASGPNTMGGQYGGGAFIRNNQSDWSPMESHGATALERRSLMSSSPRPNAASIGTSSGSSRYWEARNPQLQPHSRAYEHLYRPALYDGLGPQAQVEATKQFTPSYLRGSTYAKRIDEAHKAKLAALKEGSSNAAMSKHVGGPVPGATNGSILRPGGRGGPGVTGFGPGAPGEPTLAYHSDQVNKSRPPSHLGIAYNVAERPSVAPEETDGINPLPTEWNCNDKYGNIEVVADGLEVKLSGPRPPDRERDHEAYAIRADHFMPPECGIYYFEVTILASKREECTIAVGFSGKQVQLSRAPGWEAESWGYHGDDGRSFATSNVGKDYGPKYGTGDVIGCGVNFRTGTAFYTKNGQNLGTAFRDIKGKMYPVVGLRKTGDHVRTNFGQAPFVFAIDVLMESERSRIREEIELAKPAEISGMGETEFIQQLVVQFLQHDGYIESARAFNQETRAEKNALALKSEDAVEITDIADDEDAINRQRIRKAILEGDIDRALKYTKAYYPRVLSENENVYFRLRCRKFIEMVLKEATQRLEAEKRYSNGSSNGISDHQDTDMDDGAALGTEDEDMDGEDGTDNVSGVPKTVAYGQQLQAEFKDDPRREVKKTLEEIFALVAYKDPLQSKEMAHLLDKKGRVAVAEELNSAILLSLGKHERAALETLWAQTTVLLEDIREDGGPGAFVAISDYTDQIPANP</sequence>
<dbReference type="CDD" id="cd12909">
    <property type="entry name" value="SPRY_RanBP9_10"/>
    <property type="match status" value="1"/>
</dbReference>
<feature type="region of interest" description="Disordered" evidence="2">
    <location>
        <begin position="108"/>
        <end position="128"/>
    </location>
</feature>
<feature type="compositionally biased region" description="Acidic residues" evidence="2">
    <location>
        <begin position="629"/>
        <end position="640"/>
    </location>
</feature>
<dbReference type="SUPFAM" id="SSF49899">
    <property type="entry name" value="Concanavalin A-like lectins/glucanases"/>
    <property type="match status" value="1"/>
</dbReference>
<dbReference type="AlphaFoldDB" id="A0A4P7NKB6"/>
<dbReference type="PROSITE" id="PS50897">
    <property type="entry name" value="CTLH"/>
    <property type="match status" value="1"/>
</dbReference>
<dbReference type="InterPro" id="IPR043136">
    <property type="entry name" value="B30.2/SPRY_sf"/>
</dbReference>
<evidence type="ECO:0000256" key="2">
    <source>
        <dbReference type="SAM" id="MobiDB-lite"/>
    </source>
</evidence>
<evidence type="ECO:0000256" key="1">
    <source>
        <dbReference type="ARBA" id="ARBA00002343"/>
    </source>
</evidence>
<dbReference type="Pfam" id="PF00622">
    <property type="entry name" value="SPRY"/>
    <property type="match status" value="1"/>
</dbReference>
<dbReference type="InterPro" id="IPR035782">
    <property type="entry name" value="SPRY_RanBP9/10"/>
</dbReference>
<dbReference type="InterPro" id="IPR006595">
    <property type="entry name" value="CTLH_C"/>
</dbReference>
<dbReference type="SMART" id="SM00757">
    <property type="entry name" value="CRA"/>
    <property type="match status" value="1"/>
</dbReference>
<dbReference type="SMART" id="SM00667">
    <property type="entry name" value="LisH"/>
    <property type="match status" value="1"/>
</dbReference>
<feature type="domain" description="B30.2/SPRY" evidence="3">
    <location>
        <begin position="264"/>
        <end position="456"/>
    </location>
</feature>
<dbReference type="SMART" id="SM00668">
    <property type="entry name" value="CTLH"/>
    <property type="match status" value="1"/>
</dbReference>
<dbReference type="InterPro" id="IPR013320">
    <property type="entry name" value="ConA-like_dom_sf"/>
</dbReference>
<feature type="compositionally biased region" description="Polar residues" evidence="2">
    <location>
        <begin position="109"/>
        <end position="128"/>
    </location>
</feature>
<dbReference type="Gene3D" id="2.60.120.920">
    <property type="match status" value="1"/>
</dbReference>
<organism evidence="5 6">
    <name type="scientific">Pyricularia oryzae</name>
    <name type="common">Rice blast fungus</name>
    <name type="synonym">Magnaporthe oryzae</name>
    <dbReference type="NCBI Taxonomy" id="318829"/>
    <lineage>
        <taxon>Eukaryota</taxon>
        <taxon>Fungi</taxon>
        <taxon>Dikarya</taxon>
        <taxon>Ascomycota</taxon>
        <taxon>Pezizomycotina</taxon>
        <taxon>Sordariomycetes</taxon>
        <taxon>Sordariomycetidae</taxon>
        <taxon>Magnaporthales</taxon>
        <taxon>Pyriculariaceae</taxon>
        <taxon>Pyricularia</taxon>
    </lineage>
</organism>
<proteinExistence type="predicted"/>
<dbReference type="PROSITE" id="PS50188">
    <property type="entry name" value="B302_SPRY"/>
    <property type="match status" value="1"/>
</dbReference>
<dbReference type="InterPro" id="IPR050618">
    <property type="entry name" value="Ubq-SigPath_Reg"/>
</dbReference>
<dbReference type="Pfam" id="PF10607">
    <property type="entry name" value="CTLH"/>
    <property type="match status" value="1"/>
</dbReference>
<feature type="compositionally biased region" description="Gly residues" evidence="2">
    <location>
        <begin position="223"/>
        <end position="237"/>
    </location>
</feature>
<feature type="region of interest" description="Disordered" evidence="2">
    <location>
        <begin position="1"/>
        <end position="45"/>
    </location>
</feature>
<evidence type="ECO:0000259" key="3">
    <source>
        <dbReference type="PROSITE" id="PS50188"/>
    </source>
</evidence>
<dbReference type="PROSITE" id="PS50896">
    <property type="entry name" value="LISH"/>
    <property type="match status" value="1"/>
</dbReference>
<dbReference type="SMART" id="SM00449">
    <property type="entry name" value="SPRY"/>
    <property type="match status" value="1"/>
</dbReference>
<dbReference type="VEuPathDB" id="FungiDB:M_BR32_EuGene_00025601"/>
<comment type="function">
    <text evidence="1">Involved in the proteasome-dependent degradation of fructose-1,6-bisphosphatase.</text>
</comment>
<dbReference type="Proteomes" id="UP000294847">
    <property type="component" value="Chromosome 5"/>
</dbReference>
<dbReference type="InterPro" id="IPR003877">
    <property type="entry name" value="SPRY_dom"/>
</dbReference>
<accession>A0A4P7NKB6</accession>
<evidence type="ECO:0000313" key="5">
    <source>
        <dbReference type="EMBL" id="QBZ62489.1"/>
    </source>
</evidence>
<name>A0A4P7NKB6_PYROR</name>
<evidence type="ECO:0000313" key="6">
    <source>
        <dbReference type="Proteomes" id="UP000294847"/>
    </source>
</evidence>
<feature type="region of interest" description="Disordered" evidence="2">
    <location>
        <begin position="199"/>
        <end position="257"/>
    </location>
</feature>
<dbReference type="InterPro" id="IPR013144">
    <property type="entry name" value="CRA_dom"/>
</dbReference>
<dbReference type="InterPro" id="IPR001870">
    <property type="entry name" value="B30.2/SPRY"/>
</dbReference>